<dbReference type="SMART" id="SM00331">
    <property type="entry name" value="PP2C_SIG"/>
    <property type="match status" value="1"/>
</dbReference>
<dbReference type="InterPro" id="IPR001932">
    <property type="entry name" value="PPM-type_phosphatase-like_dom"/>
</dbReference>
<dbReference type="Gene3D" id="3.60.40.10">
    <property type="entry name" value="PPM-type phosphatase domain"/>
    <property type="match status" value="1"/>
</dbReference>
<dbReference type="Gene3D" id="2.60.120.260">
    <property type="entry name" value="Galactose-binding domain-like"/>
    <property type="match status" value="1"/>
</dbReference>
<accession>A0A9J7BSA0</accession>
<feature type="chain" id="PRO_5039955374" evidence="3">
    <location>
        <begin position="21"/>
        <end position="660"/>
    </location>
</feature>
<keyword evidence="1" id="KW-0378">Hydrolase</keyword>
<proteinExistence type="predicted"/>
<keyword evidence="6" id="KW-1185">Reference proteome</keyword>
<feature type="transmembrane region" description="Helical" evidence="2">
    <location>
        <begin position="286"/>
        <end position="304"/>
    </location>
</feature>
<reference evidence="5" key="1">
    <citation type="submission" date="2021-04" db="EMBL/GenBank/DDBJ databases">
        <title>Phylogenetic analysis of Acidobacteriaceae.</title>
        <authorList>
            <person name="Qiu L."/>
            <person name="Zhang Q."/>
        </authorList>
    </citation>
    <scope>NUCLEOTIDE SEQUENCE</scope>
    <source>
        <strain evidence="5">DSM 25168</strain>
    </source>
</reference>
<feature type="transmembrane region" description="Helical" evidence="2">
    <location>
        <begin position="348"/>
        <end position="371"/>
    </location>
</feature>
<dbReference type="GO" id="GO:0016791">
    <property type="term" value="F:phosphatase activity"/>
    <property type="evidence" value="ECO:0007669"/>
    <property type="project" value="TreeGrafter"/>
</dbReference>
<evidence type="ECO:0000256" key="3">
    <source>
        <dbReference type="SAM" id="SignalP"/>
    </source>
</evidence>
<keyword evidence="2" id="KW-0472">Membrane</keyword>
<dbReference type="InterPro" id="IPR052016">
    <property type="entry name" value="Bact_Sigma-Reg"/>
</dbReference>
<keyword evidence="3" id="KW-0732">Signal</keyword>
<keyword evidence="2" id="KW-1133">Transmembrane helix</keyword>
<evidence type="ECO:0000256" key="2">
    <source>
        <dbReference type="SAM" id="Phobius"/>
    </source>
</evidence>
<feature type="signal peptide" evidence="3">
    <location>
        <begin position="1"/>
        <end position="20"/>
    </location>
</feature>
<gene>
    <name evidence="5" type="ORF">MOP44_05855</name>
</gene>
<dbReference type="AlphaFoldDB" id="A0A9J7BSA0"/>
<dbReference type="RefSeq" id="WP_260794999.1">
    <property type="nucleotide sequence ID" value="NZ_CP093313.1"/>
</dbReference>
<dbReference type="KEGG" id="orp:MOP44_05855"/>
<organism evidence="5 6">
    <name type="scientific">Occallatibacter riparius</name>
    <dbReference type="NCBI Taxonomy" id="1002689"/>
    <lineage>
        <taxon>Bacteria</taxon>
        <taxon>Pseudomonadati</taxon>
        <taxon>Acidobacteriota</taxon>
        <taxon>Terriglobia</taxon>
        <taxon>Terriglobales</taxon>
        <taxon>Acidobacteriaceae</taxon>
        <taxon>Occallatibacter</taxon>
    </lineage>
</organism>
<keyword evidence="2" id="KW-0812">Transmembrane</keyword>
<evidence type="ECO:0000313" key="6">
    <source>
        <dbReference type="Proteomes" id="UP001059380"/>
    </source>
</evidence>
<evidence type="ECO:0000313" key="5">
    <source>
        <dbReference type="EMBL" id="UWZ85463.1"/>
    </source>
</evidence>
<evidence type="ECO:0000256" key="1">
    <source>
        <dbReference type="ARBA" id="ARBA00022801"/>
    </source>
</evidence>
<name>A0A9J7BSA0_9BACT</name>
<feature type="transmembrane region" description="Helical" evidence="2">
    <location>
        <begin position="198"/>
        <end position="219"/>
    </location>
</feature>
<feature type="transmembrane region" description="Helical" evidence="2">
    <location>
        <begin position="391"/>
        <end position="409"/>
    </location>
</feature>
<feature type="transmembrane region" description="Helical" evidence="2">
    <location>
        <begin position="316"/>
        <end position="336"/>
    </location>
</feature>
<protein>
    <submittedName>
        <fullName evidence="5">SpoIIE family protein phosphatase</fullName>
    </submittedName>
</protein>
<dbReference type="PROSITE" id="PS51257">
    <property type="entry name" value="PROKAR_LIPOPROTEIN"/>
    <property type="match status" value="1"/>
</dbReference>
<evidence type="ECO:0000259" key="4">
    <source>
        <dbReference type="SMART" id="SM00331"/>
    </source>
</evidence>
<dbReference type="SUPFAM" id="SSF49785">
    <property type="entry name" value="Galactose-binding domain-like"/>
    <property type="match status" value="1"/>
</dbReference>
<dbReference type="EMBL" id="CP093313">
    <property type="protein sequence ID" value="UWZ85463.1"/>
    <property type="molecule type" value="Genomic_DNA"/>
</dbReference>
<dbReference type="InterPro" id="IPR036457">
    <property type="entry name" value="PPM-type-like_dom_sf"/>
</dbReference>
<feature type="domain" description="PPM-type phosphatase" evidence="4">
    <location>
        <begin position="444"/>
        <end position="642"/>
    </location>
</feature>
<dbReference type="PANTHER" id="PTHR43156:SF2">
    <property type="entry name" value="STAGE II SPORULATION PROTEIN E"/>
    <property type="match status" value="1"/>
</dbReference>
<dbReference type="InterPro" id="IPR008979">
    <property type="entry name" value="Galactose-bd-like_sf"/>
</dbReference>
<feature type="transmembrane region" description="Helical" evidence="2">
    <location>
        <begin position="226"/>
        <end position="246"/>
    </location>
</feature>
<dbReference type="Proteomes" id="UP001059380">
    <property type="component" value="Chromosome"/>
</dbReference>
<dbReference type="PANTHER" id="PTHR43156">
    <property type="entry name" value="STAGE II SPORULATION PROTEIN E-RELATED"/>
    <property type="match status" value="1"/>
</dbReference>
<sequence>MRTRILLCVLVAAACGLLHAQSFDPSRGPHWLLSLEGQWRFQAGDNPQFAQAQFDDSRWSLLDSSHDWSAQGFNRYSGMGWYRIHVSLPPQQGPVSLILPHIFTSYEVYANGQLAGRFGDMPPRPKAFSTHAARLYNLPPAATQSRNLLIAIRVWQWPPWSRYFGGGPSESGSYIGDSESAARQHTMMLAALHWEDSGVFLTALLQSIGALVAVCLFLLRRSEREYLWFSLILACAAAAGWIWYSYRYTVWPVWLVNQIRDLLIVCGISAAQFAFFTHLFKPRRTLVYWLVLACVLLPACTGLIDTGDRIGVAQWNLFTSLLIVPLHIWILSLLAARAWNNYLDARVLFVPVLLQSAATMLQRIAIITYVLDWQHRWAFQLALIQRPFTITVTQAGDLLFLAAVLAILLRRFSRAETAEERYASEFDSARSVQQYLIPSQLPRTPGLDILCEYHPALEVGGDFFQVVTETIDGSTLIVIGDVGGKGMHAGMLAALIIGAVRTAAEFTTDPAQILNILNQRLQNRGVATCLALRIDEAGHVTSANAGHIPPYLNGDEVAMEGSLPLGIIPSTDYTTQQWQLKEGDALLLMTDGVVEAQNIAGDLFGFDRLRDLIRQHATAASLAGAAQNHGQTDDITVLSVEFQRRKASVARDQLAQPATA</sequence>
<dbReference type="Pfam" id="PF07228">
    <property type="entry name" value="SpoIIE"/>
    <property type="match status" value="1"/>
</dbReference>
<dbReference type="SUPFAM" id="SSF81606">
    <property type="entry name" value="PP2C-like"/>
    <property type="match status" value="1"/>
</dbReference>
<feature type="transmembrane region" description="Helical" evidence="2">
    <location>
        <begin position="258"/>
        <end position="279"/>
    </location>
</feature>